<dbReference type="EMBL" id="VHSH01000001">
    <property type="protein sequence ID" value="TQV83047.1"/>
    <property type="molecule type" value="Genomic_DNA"/>
</dbReference>
<dbReference type="InterPro" id="IPR038277">
    <property type="entry name" value="UreF_sf"/>
</dbReference>
<keyword evidence="3" id="KW-0963">Cytoplasm</keyword>
<dbReference type="AlphaFoldDB" id="A0A545U0P3"/>
<dbReference type="GO" id="GO:0005737">
    <property type="term" value="C:cytoplasm"/>
    <property type="evidence" value="ECO:0007669"/>
    <property type="project" value="UniProtKB-SubCell"/>
</dbReference>
<accession>A0A545U0P3</accession>
<evidence type="ECO:0000256" key="3">
    <source>
        <dbReference type="HAMAP-Rule" id="MF_01385"/>
    </source>
</evidence>
<gene>
    <name evidence="3" type="primary">ureF</name>
    <name evidence="4" type="ORF">FKG95_00110</name>
</gene>
<dbReference type="Pfam" id="PF01730">
    <property type="entry name" value="UreF"/>
    <property type="match status" value="1"/>
</dbReference>
<keyword evidence="1 3" id="KW-0996">Nickel insertion</keyword>
<comment type="similarity">
    <text evidence="3">Belongs to the UreF family.</text>
</comment>
<name>A0A545U0P3_9PROT</name>
<dbReference type="GO" id="GO:0016151">
    <property type="term" value="F:nickel cation binding"/>
    <property type="evidence" value="ECO:0007669"/>
    <property type="project" value="UniProtKB-UniRule"/>
</dbReference>
<dbReference type="PANTHER" id="PTHR33620:SF1">
    <property type="entry name" value="UREASE ACCESSORY PROTEIN F"/>
    <property type="match status" value="1"/>
</dbReference>
<keyword evidence="2 3" id="KW-0143">Chaperone</keyword>
<reference evidence="4 5" key="1">
    <citation type="submission" date="2019-06" db="EMBL/GenBank/DDBJ databases">
        <title>Whole genome sequence for Rhodospirillaceae sp. R148.</title>
        <authorList>
            <person name="Wang G."/>
        </authorList>
    </citation>
    <scope>NUCLEOTIDE SEQUENCE [LARGE SCALE GENOMIC DNA]</scope>
    <source>
        <strain evidence="4 5">R148</strain>
    </source>
</reference>
<dbReference type="PANTHER" id="PTHR33620">
    <property type="entry name" value="UREASE ACCESSORY PROTEIN F"/>
    <property type="match status" value="1"/>
</dbReference>
<evidence type="ECO:0000256" key="2">
    <source>
        <dbReference type="ARBA" id="ARBA00023186"/>
    </source>
</evidence>
<evidence type="ECO:0000256" key="1">
    <source>
        <dbReference type="ARBA" id="ARBA00022988"/>
    </source>
</evidence>
<comment type="subcellular location">
    <subcellularLocation>
        <location evidence="3">Cytoplasm</location>
    </subcellularLocation>
</comment>
<comment type="function">
    <text evidence="3">Required for maturation of urease via the functional incorporation of the urease nickel metallocenter.</text>
</comment>
<comment type="caution">
    <text evidence="4">The sequence shown here is derived from an EMBL/GenBank/DDBJ whole genome shotgun (WGS) entry which is preliminary data.</text>
</comment>
<evidence type="ECO:0000313" key="4">
    <source>
        <dbReference type="EMBL" id="TQV83047.1"/>
    </source>
</evidence>
<protein>
    <recommendedName>
        <fullName evidence="3">Urease accessory protein UreF</fullName>
    </recommendedName>
</protein>
<dbReference type="PIRSF" id="PIRSF009467">
    <property type="entry name" value="Ureas_acces_UreF"/>
    <property type="match status" value="1"/>
</dbReference>
<keyword evidence="5" id="KW-1185">Reference proteome</keyword>
<dbReference type="OrthoDB" id="9798772at2"/>
<dbReference type="Proteomes" id="UP000315252">
    <property type="component" value="Unassembled WGS sequence"/>
</dbReference>
<dbReference type="InterPro" id="IPR002639">
    <property type="entry name" value="UreF"/>
</dbReference>
<proteinExistence type="inferred from homology"/>
<organism evidence="4 5">
    <name type="scientific">Denitrobaculum tricleocarpae</name>
    <dbReference type="NCBI Taxonomy" id="2591009"/>
    <lineage>
        <taxon>Bacteria</taxon>
        <taxon>Pseudomonadati</taxon>
        <taxon>Pseudomonadota</taxon>
        <taxon>Alphaproteobacteria</taxon>
        <taxon>Rhodospirillales</taxon>
        <taxon>Rhodospirillaceae</taxon>
        <taxon>Denitrobaculum</taxon>
    </lineage>
</organism>
<dbReference type="HAMAP" id="MF_01385">
    <property type="entry name" value="UreF"/>
    <property type="match status" value="1"/>
</dbReference>
<sequence length="232" mass="24512">MTSESSSALYRLLTWLSPAYPVGAFAYSQGLETAIARGLVTDRAGTQDWIGDSLTGGSLWSDAVIFARAHEAARERDGPDNPTLAEINAFALAFQPARELREETLALGSAFLRTTQQAWPCETLTLLEEVLGSEAVYPLAVAGAAAGHGIAAAPALEAWLHAGVSNLISAAIRLVPLGQSEGQSLLAGLEPVIAETAARAAATRLEDLTTNNIMAEICAMAHETQHTRLFRS</sequence>
<evidence type="ECO:0000313" key="5">
    <source>
        <dbReference type="Proteomes" id="UP000315252"/>
    </source>
</evidence>
<comment type="subunit">
    <text evidence="3">UreD, UreF and UreG form a complex that acts as a GTP-hydrolysis-dependent molecular chaperone, activating the urease apoprotein by helping to assemble the nickel containing metallocenter of UreC. The UreE protein probably delivers the nickel.</text>
</comment>
<dbReference type="Gene3D" id="1.10.4190.10">
    <property type="entry name" value="Urease accessory protein UreF"/>
    <property type="match status" value="1"/>
</dbReference>